<comment type="similarity">
    <text evidence="2">Belongs to the GerABKC lipoprotein family.</text>
</comment>
<dbReference type="PANTHER" id="PTHR35789:SF1">
    <property type="entry name" value="SPORE GERMINATION PROTEIN B3"/>
    <property type="match status" value="1"/>
</dbReference>
<protein>
    <submittedName>
        <fullName evidence="11">Ger(X)C family spore germination protein</fullName>
    </submittedName>
</protein>
<feature type="domain" description="Spore germination protein N-terminal" evidence="10">
    <location>
        <begin position="22"/>
        <end position="195"/>
    </location>
</feature>
<comment type="caution">
    <text evidence="11">The sequence shown here is derived from an EMBL/GenBank/DDBJ whole genome shotgun (WGS) entry which is preliminary data.</text>
</comment>
<dbReference type="InterPro" id="IPR038501">
    <property type="entry name" value="Spore_GerAC_C_sf"/>
</dbReference>
<accession>A0A4Y9AEQ6</accession>
<dbReference type="InterPro" id="IPR008844">
    <property type="entry name" value="Spore_GerAC-like"/>
</dbReference>
<name>A0A4Y9AEQ6_9BACI</name>
<dbReference type="GO" id="GO:0009847">
    <property type="term" value="P:spore germination"/>
    <property type="evidence" value="ECO:0007669"/>
    <property type="project" value="InterPro"/>
</dbReference>
<proteinExistence type="inferred from homology"/>
<evidence type="ECO:0000259" key="9">
    <source>
        <dbReference type="Pfam" id="PF05504"/>
    </source>
</evidence>
<organism evidence="11 12">
    <name type="scientific">Lentibacillus salicampi</name>
    <dbReference type="NCBI Taxonomy" id="175306"/>
    <lineage>
        <taxon>Bacteria</taxon>
        <taxon>Bacillati</taxon>
        <taxon>Bacillota</taxon>
        <taxon>Bacilli</taxon>
        <taxon>Bacillales</taxon>
        <taxon>Bacillaceae</taxon>
        <taxon>Lentibacillus</taxon>
    </lineage>
</organism>
<evidence type="ECO:0000256" key="4">
    <source>
        <dbReference type="ARBA" id="ARBA00022729"/>
    </source>
</evidence>
<dbReference type="Proteomes" id="UP000298484">
    <property type="component" value="Unassembled WGS sequence"/>
</dbReference>
<feature type="domain" description="Spore germination GerAC-like C-terminal" evidence="9">
    <location>
        <begin position="237"/>
        <end position="402"/>
    </location>
</feature>
<dbReference type="RefSeq" id="WP_135109258.1">
    <property type="nucleotide sequence ID" value="NZ_SRHY01000005.1"/>
</dbReference>
<evidence type="ECO:0000313" key="11">
    <source>
        <dbReference type="EMBL" id="TFJ93577.1"/>
    </source>
</evidence>
<dbReference type="InterPro" id="IPR057336">
    <property type="entry name" value="GerAC_N"/>
</dbReference>
<evidence type="ECO:0000259" key="10">
    <source>
        <dbReference type="Pfam" id="PF25198"/>
    </source>
</evidence>
<dbReference type="Pfam" id="PF25198">
    <property type="entry name" value="Spore_GerAC_N"/>
    <property type="match status" value="1"/>
</dbReference>
<keyword evidence="6" id="KW-0564">Palmitate</keyword>
<keyword evidence="3" id="KW-0309">Germination</keyword>
<dbReference type="EMBL" id="SRHY01000005">
    <property type="protein sequence ID" value="TFJ93577.1"/>
    <property type="molecule type" value="Genomic_DNA"/>
</dbReference>
<evidence type="ECO:0000256" key="5">
    <source>
        <dbReference type="ARBA" id="ARBA00023136"/>
    </source>
</evidence>
<feature type="compositionally biased region" description="Low complexity" evidence="8">
    <location>
        <begin position="215"/>
        <end position="226"/>
    </location>
</feature>
<dbReference type="AlphaFoldDB" id="A0A4Y9AEQ6"/>
<keyword evidence="4" id="KW-0732">Signal</keyword>
<feature type="region of interest" description="Disordered" evidence="8">
    <location>
        <begin position="201"/>
        <end position="226"/>
    </location>
</feature>
<dbReference type="Gene3D" id="3.30.300.210">
    <property type="entry name" value="Nutrient germinant receptor protein C, domain 3"/>
    <property type="match status" value="1"/>
</dbReference>
<keyword evidence="12" id="KW-1185">Reference proteome</keyword>
<dbReference type="InterPro" id="IPR046953">
    <property type="entry name" value="Spore_GerAC-like_C"/>
</dbReference>
<comment type="subcellular location">
    <subcellularLocation>
        <location evidence="1">Membrane</location>
        <topology evidence="1">Lipid-anchor</topology>
    </subcellularLocation>
</comment>
<evidence type="ECO:0000256" key="7">
    <source>
        <dbReference type="ARBA" id="ARBA00023288"/>
    </source>
</evidence>
<dbReference type="OrthoDB" id="9816067at2"/>
<keyword evidence="5" id="KW-0472">Membrane</keyword>
<evidence type="ECO:0000313" key="12">
    <source>
        <dbReference type="Proteomes" id="UP000298484"/>
    </source>
</evidence>
<dbReference type="Pfam" id="PF05504">
    <property type="entry name" value="Spore_GerAC"/>
    <property type="match status" value="1"/>
</dbReference>
<reference evidence="11 12" key="1">
    <citation type="submission" date="2019-03" db="EMBL/GenBank/DDBJ databases">
        <title>Genome sequence of Lentibacillus salicampi ATCC BAA-719.</title>
        <authorList>
            <person name="Maclea K.S."/>
            <person name="Simoes Junior M."/>
        </authorList>
    </citation>
    <scope>NUCLEOTIDE SEQUENCE [LARGE SCALE GENOMIC DNA]</scope>
    <source>
        <strain evidence="11 12">ATCC BAA-719</strain>
    </source>
</reference>
<evidence type="ECO:0000256" key="6">
    <source>
        <dbReference type="ARBA" id="ARBA00023139"/>
    </source>
</evidence>
<dbReference type="PANTHER" id="PTHR35789">
    <property type="entry name" value="SPORE GERMINATION PROTEIN B3"/>
    <property type="match status" value="1"/>
</dbReference>
<evidence type="ECO:0000256" key="2">
    <source>
        <dbReference type="ARBA" id="ARBA00007886"/>
    </source>
</evidence>
<sequence>MGTSNFADGNACWTALTGCWNAVEINDLSTVDVIGIDVNNAGKVEVTAVITRPYTLFPDTAVEGQGQNKFLAETVTGESILEAFGKISGSIPEKIYYGHTSLVVFGEQAAREGISASLDFIKRENDFRPNIQLMVTRGSAKQFVKTTPQFNISLGLEMNDLLISNRYAATGMVNDVSQFMEAFSSETADPYTGVVNSAKEDGIDVDKGEKQKTEQPNAGNRQNQQQQNVPNAMSLGGAAAFKGGQLKGILNEQETRGLMAIEGKLQNQIFVLNCGKNQGTATITITDVNSKLSPLAAGGAPKMAIDIQVEGDIGQLTCSNLNMNSQQVERFNQQLEDLIKRDVSTVLEKVKNEWQTDIFKFGEEFYRKYPEEWKQMAPQWRNGLLKKMKIDLTVSASLSRYGEIKDPAKPNK</sequence>
<feature type="compositionally biased region" description="Basic and acidic residues" evidence="8">
    <location>
        <begin position="201"/>
        <end position="213"/>
    </location>
</feature>
<evidence type="ECO:0000256" key="1">
    <source>
        <dbReference type="ARBA" id="ARBA00004635"/>
    </source>
</evidence>
<dbReference type="NCBIfam" id="TIGR02887">
    <property type="entry name" value="spore_ger_x_C"/>
    <property type="match status" value="1"/>
</dbReference>
<evidence type="ECO:0000256" key="3">
    <source>
        <dbReference type="ARBA" id="ARBA00022544"/>
    </source>
</evidence>
<keyword evidence="7" id="KW-0449">Lipoprotein</keyword>
<evidence type="ECO:0000256" key="8">
    <source>
        <dbReference type="SAM" id="MobiDB-lite"/>
    </source>
</evidence>
<gene>
    <name evidence="11" type="ORF">E4U82_06355</name>
</gene>
<dbReference type="GO" id="GO:0016020">
    <property type="term" value="C:membrane"/>
    <property type="evidence" value="ECO:0007669"/>
    <property type="project" value="UniProtKB-SubCell"/>
</dbReference>